<dbReference type="AlphaFoldDB" id="A0A5A7TEU6"/>
<evidence type="ECO:0000313" key="2">
    <source>
        <dbReference type="EMBL" id="TYK05362.1"/>
    </source>
</evidence>
<proteinExistence type="predicted"/>
<dbReference type="InterPro" id="IPR036397">
    <property type="entry name" value="RNaseH_sf"/>
</dbReference>
<accession>A0A5A7TEU6</accession>
<dbReference type="SUPFAM" id="SSF53098">
    <property type="entry name" value="Ribonuclease H-like"/>
    <property type="match status" value="1"/>
</dbReference>
<dbReference type="InterPro" id="IPR016197">
    <property type="entry name" value="Chromo-like_dom_sf"/>
</dbReference>
<dbReference type="GO" id="GO:0003676">
    <property type="term" value="F:nucleic acid binding"/>
    <property type="evidence" value="ECO:0007669"/>
    <property type="project" value="InterPro"/>
</dbReference>
<dbReference type="Proteomes" id="UP000321947">
    <property type="component" value="Unassembled WGS sequence"/>
</dbReference>
<dbReference type="PANTHER" id="PTHR37984:SF5">
    <property type="entry name" value="PROTEIN NYNRIN-LIKE"/>
    <property type="match status" value="1"/>
</dbReference>
<dbReference type="EMBL" id="SSTD01013865">
    <property type="protein sequence ID" value="TYK05362.1"/>
    <property type="molecule type" value="Genomic_DNA"/>
</dbReference>
<dbReference type="InterPro" id="IPR050951">
    <property type="entry name" value="Retrovirus_Pol_polyprotein"/>
</dbReference>
<comment type="caution">
    <text evidence="1">The sequence shown here is derived from an EMBL/GenBank/DDBJ whole genome shotgun (WGS) entry which is preliminary data.</text>
</comment>
<evidence type="ECO:0000313" key="4">
    <source>
        <dbReference type="Proteomes" id="UP000321947"/>
    </source>
</evidence>
<sequence>MVDGSSRSLYKIAKCDDDPHVLALPDFNVPLEIETNDSGYGTRLNRSSAYHPQLDGQNEVVNRGVENYFRCFCGERSKEWVKWLHWTEYWDRETPNSTLGEQLKERYVALGALKEHLRIAQETNEEYANLKKRKEVEYQVGDLVFLKIRPYKQVSLRKKRNEKPFPKSFSPNKLKKVLGEHSEVQQDIPYMPKNHEWKAISGEVYGYLKNKVGRWDVLVSWKGLPRHEATWEAYDEIQQLFPEFHLKYKVNLEREFNDRPSIILQYSRRRKKGSTL</sequence>
<dbReference type="Gene3D" id="3.30.420.10">
    <property type="entry name" value="Ribonuclease H-like superfamily/Ribonuclease H"/>
    <property type="match status" value="1"/>
</dbReference>
<reference evidence="3 4" key="1">
    <citation type="submission" date="2019-08" db="EMBL/GenBank/DDBJ databases">
        <title>Draft genome sequences of two oriental melons (Cucumis melo L. var makuwa).</title>
        <authorList>
            <person name="Kwon S.-Y."/>
        </authorList>
    </citation>
    <scope>NUCLEOTIDE SEQUENCE [LARGE SCALE GENOMIC DNA]</scope>
    <source>
        <strain evidence="4">cv. Chang Bougi</strain>
        <strain evidence="3">cv. SW 3</strain>
        <tissue evidence="1">Leaf</tissue>
    </source>
</reference>
<dbReference type="Proteomes" id="UP000321393">
    <property type="component" value="Unassembled WGS sequence"/>
</dbReference>
<dbReference type="EMBL" id="SSTE01016227">
    <property type="protein sequence ID" value="KAA0041840.1"/>
    <property type="molecule type" value="Genomic_DNA"/>
</dbReference>
<evidence type="ECO:0000313" key="1">
    <source>
        <dbReference type="EMBL" id="KAA0041840.1"/>
    </source>
</evidence>
<name>A0A5A7TEU6_CUCMM</name>
<dbReference type="InterPro" id="IPR012337">
    <property type="entry name" value="RNaseH-like_sf"/>
</dbReference>
<dbReference type="PANTHER" id="PTHR37984">
    <property type="entry name" value="PROTEIN CBG26694"/>
    <property type="match status" value="1"/>
</dbReference>
<protein>
    <submittedName>
        <fullName evidence="1">Retrotransposable element Tf2</fullName>
    </submittedName>
</protein>
<organism evidence="1 3">
    <name type="scientific">Cucumis melo var. makuwa</name>
    <name type="common">Oriental melon</name>
    <dbReference type="NCBI Taxonomy" id="1194695"/>
    <lineage>
        <taxon>Eukaryota</taxon>
        <taxon>Viridiplantae</taxon>
        <taxon>Streptophyta</taxon>
        <taxon>Embryophyta</taxon>
        <taxon>Tracheophyta</taxon>
        <taxon>Spermatophyta</taxon>
        <taxon>Magnoliopsida</taxon>
        <taxon>eudicotyledons</taxon>
        <taxon>Gunneridae</taxon>
        <taxon>Pentapetalae</taxon>
        <taxon>rosids</taxon>
        <taxon>fabids</taxon>
        <taxon>Cucurbitales</taxon>
        <taxon>Cucurbitaceae</taxon>
        <taxon>Benincaseae</taxon>
        <taxon>Cucumis</taxon>
    </lineage>
</organism>
<dbReference type="SUPFAM" id="SSF54160">
    <property type="entry name" value="Chromo domain-like"/>
    <property type="match status" value="1"/>
</dbReference>
<dbReference type="OrthoDB" id="6357915at2759"/>
<evidence type="ECO:0000313" key="3">
    <source>
        <dbReference type="Proteomes" id="UP000321393"/>
    </source>
</evidence>
<dbReference type="Gene3D" id="2.40.50.40">
    <property type="match status" value="1"/>
</dbReference>
<gene>
    <name evidence="2" type="ORF">E5676_scaffold83G00310</name>
    <name evidence="1" type="ORF">E6C27_scaffold67G002200</name>
</gene>